<feature type="binding site" evidence="16">
    <location>
        <position position="470"/>
    </location>
    <ligand>
        <name>substrate</name>
    </ligand>
</feature>
<comment type="cofactor">
    <cofactor evidence="17">
        <name>thiamine diphosphate</name>
        <dbReference type="ChEBI" id="CHEBI:58937"/>
    </cofactor>
    <text evidence="17">Binds 1 thiamine pyrophosphate per subunit. During the reaction, the substrate forms a covalent intermediate with the cofactor.</text>
</comment>
<dbReference type="InterPro" id="IPR029061">
    <property type="entry name" value="THDP-binding"/>
</dbReference>
<dbReference type="InterPro" id="IPR049557">
    <property type="entry name" value="Transketolase_CS"/>
</dbReference>
<evidence type="ECO:0000256" key="14">
    <source>
        <dbReference type="NCBIfam" id="TIGR00232"/>
    </source>
</evidence>
<evidence type="ECO:0000256" key="2">
    <source>
        <dbReference type="ARBA" id="ARBA00001936"/>
    </source>
</evidence>
<dbReference type="Pfam" id="PF22613">
    <property type="entry name" value="Transketolase_C_1"/>
    <property type="match status" value="1"/>
</dbReference>
<evidence type="ECO:0000256" key="6">
    <source>
        <dbReference type="ARBA" id="ARBA00011738"/>
    </source>
</evidence>
<evidence type="ECO:0000256" key="5">
    <source>
        <dbReference type="ARBA" id="ARBA00007131"/>
    </source>
</evidence>
<feature type="binding site" evidence="16">
    <location>
        <position position="27"/>
    </location>
    <ligand>
        <name>substrate</name>
    </ligand>
</feature>
<evidence type="ECO:0000256" key="11">
    <source>
        <dbReference type="ARBA" id="ARBA00022842"/>
    </source>
</evidence>
<keyword evidence="10 20" id="KW-0106">Calcium</keyword>
<dbReference type="Pfam" id="PF02779">
    <property type="entry name" value="Transket_pyr"/>
    <property type="match status" value="1"/>
</dbReference>
<dbReference type="NCBIfam" id="TIGR00232">
    <property type="entry name" value="tktlase_bact"/>
    <property type="match status" value="1"/>
</dbReference>
<dbReference type="GO" id="GO:0006098">
    <property type="term" value="P:pentose-phosphate shunt"/>
    <property type="evidence" value="ECO:0007669"/>
    <property type="project" value="TreeGrafter"/>
</dbReference>
<keyword evidence="12 17" id="KW-0786">Thiamine pyrophosphate</keyword>
<evidence type="ECO:0000256" key="1">
    <source>
        <dbReference type="ARBA" id="ARBA00001913"/>
    </source>
</evidence>
<dbReference type="GO" id="GO:0005829">
    <property type="term" value="C:cytosol"/>
    <property type="evidence" value="ECO:0007669"/>
    <property type="project" value="TreeGrafter"/>
</dbReference>
<dbReference type="FunFam" id="3.40.50.970:FF:000004">
    <property type="entry name" value="Transketolase"/>
    <property type="match status" value="1"/>
</dbReference>
<evidence type="ECO:0000256" key="3">
    <source>
        <dbReference type="ARBA" id="ARBA00001941"/>
    </source>
</evidence>
<comment type="cofactor">
    <cofactor evidence="2">
        <name>Mn(2+)</name>
        <dbReference type="ChEBI" id="CHEBI:29035"/>
    </cofactor>
</comment>
<feature type="site" description="Important for catalytic activity" evidence="19">
    <location>
        <position position="263"/>
    </location>
</feature>
<dbReference type="CDD" id="cd02012">
    <property type="entry name" value="TPP_TK"/>
    <property type="match status" value="1"/>
</dbReference>
<evidence type="ECO:0000256" key="13">
    <source>
        <dbReference type="ARBA" id="ARBA00049473"/>
    </source>
</evidence>
<evidence type="ECO:0000256" key="16">
    <source>
        <dbReference type="PIRSR" id="PIRSR605478-2"/>
    </source>
</evidence>
<keyword evidence="9 18" id="KW-0479">Metal-binding</keyword>
<evidence type="ECO:0000256" key="17">
    <source>
        <dbReference type="PIRSR" id="PIRSR605478-3"/>
    </source>
</evidence>
<dbReference type="AlphaFoldDB" id="A0A498RAX5"/>
<feature type="binding site" evidence="17">
    <location>
        <position position="67"/>
    </location>
    <ligand>
        <name>thiamine diphosphate</name>
        <dbReference type="ChEBI" id="CHEBI:58937"/>
    </ligand>
</feature>
<dbReference type="InterPro" id="IPR005475">
    <property type="entry name" value="Transketolase-like_Pyr-bd"/>
</dbReference>
<feature type="binding site" evidence="17">
    <location>
        <position position="263"/>
    </location>
    <ligand>
        <name>thiamine diphosphate</name>
        <dbReference type="ChEBI" id="CHEBI:58937"/>
    </ligand>
</feature>
<feature type="site" description="Important for catalytic activity" evidence="19">
    <location>
        <position position="27"/>
    </location>
</feature>
<comment type="cofactor">
    <cofactor evidence="3">
        <name>Co(2+)</name>
        <dbReference type="ChEBI" id="CHEBI:48828"/>
    </cofactor>
</comment>
<dbReference type="PANTHER" id="PTHR43522:SF2">
    <property type="entry name" value="TRANSKETOLASE 1-RELATED"/>
    <property type="match status" value="1"/>
</dbReference>
<dbReference type="GO" id="GO:0046872">
    <property type="term" value="F:metal ion binding"/>
    <property type="evidence" value="ECO:0007669"/>
    <property type="project" value="UniProtKB-KW"/>
</dbReference>
<dbReference type="InterPro" id="IPR005474">
    <property type="entry name" value="Transketolase_N"/>
</dbReference>
<gene>
    <name evidence="22" type="ORF">LUCI_2527</name>
</gene>
<dbReference type="EC" id="2.2.1.1" evidence="7 14"/>
<comment type="cofactor">
    <cofactor evidence="18">
        <name>Mg(2+)</name>
        <dbReference type="ChEBI" id="CHEBI:18420"/>
    </cofactor>
    <text evidence="18">Binds 1 Mg(2+) ion per subunit. Can also utilize other divalent metal cations, such as Ca(2+), Mn(2+) and Co(2+).</text>
</comment>
<feature type="binding site" evidence="16">
    <location>
        <position position="474"/>
    </location>
    <ligand>
        <name>substrate</name>
    </ligand>
</feature>
<feature type="binding site" evidence="18">
    <location>
        <position position="189"/>
    </location>
    <ligand>
        <name>Mg(2+)</name>
        <dbReference type="ChEBI" id="CHEBI:18420"/>
    </ligand>
</feature>
<dbReference type="PROSITE" id="PS00801">
    <property type="entry name" value="TRANSKETOLASE_1"/>
    <property type="match status" value="1"/>
</dbReference>
<dbReference type="InterPro" id="IPR005478">
    <property type="entry name" value="Transketolase_bac-like"/>
</dbReference>
<evidence type="ECO:0000256" key="12">
    <source>
        <dbReference type="ARBA" id="ARBA00023052"/>
    </source>
</evidence>
<feature type="binding site" evidence="16">
    <location>
        <position position="358"/>
    </location>
    <ligand>
        <name>substrate</name>
    </ligand>
</feature>
<feature type="binding site" evidence="16">
    <location>
        <position position="462"/>
    </location>
    <ligand>
        <name>substrate</name>
    </ligand>
</feature>
<dbReference type="Gene3D" id="3.40.50.970">
    <property type="match status" value="2"/>
</dbReference>
<dbReference type="CDD" id="cd07033">
    <property type="entry name" value="TPP_PYR_DXS_TK_like"/>
    <property type="match status" value="1"/>
</dbReference>
<feature type="binding site" evidence="17">
    <location>
        <position position="158"/>
    </location>
    <ligand>
        <name>thiamine diphosphate</name>
        <dbReference type="ChEBI" id="CHEBI:58937"/>
    </ligand>
</feature>
<sequence length="665" mass="71713">MSKMDEMAVNAIRILAADSVQKANSGHPGMPLGCAAVAYELWAKHLKHNPKNPQWINRDRFVLSAGHGSTLLYSLLHLFGYGGLAIEDLARFRQEDSLTPGHPEYGHTVGVEATTGPLGAGMGMAVGMAMAEAHLAAIFNKDGFPVVDHYTYALGGDGCMMEGISSEAFSLAGTLGLHKLIVFYDSNEITIEGSTEIAFTEDVAQKMQAFGFQTLTVEDGNDLASIGRAIEMAKAETNKPSCIIVKTQIGYGCPAKQGKASAHGEPLGAENVAALKEKLGWEKTDAFYVPAVVYDHYRAIADQKAADEAAWNAMFASYSEKYPEMRTLWARYYEEKITADLIDREEFWAFTDKPEATRNLSGILLNRIKDWLPNLIGGSADLAPSNKTNMSGAGDFSRHNYSGRNIHFGVREIAMAAIGNGLALHGGLKPFVATFFVFSDYLKPMARLAALMGLPVTYVLSHDSIGVGEDGPTHEPVEQLAMLRAMPNFAVFRPADATETCAAWYYAMTSAKTPTALVLSRQNLPPLQGSSKEALKGGYILADSQKAMPDGIIMASGSEVELAVNAKAALAKENIDVRVVSMPSLDVFATQTSEYRESVLPKNVRARVAVEAASDFGWDKYVGLDGACVTMNTFGASAPAKTLFEKFGFTTENVVATMKGLLASR</sequence>
<dbReference type="Pfam" id="PF00456">
    <property type="entry name" value="Transketolase_N"/>
    <property type="match status" value="1"/>
</dbReference>
<evidence type="ECO:0000256" key="10">
    <source>
        <dbReference type="ARBA" id="ARBA00022837"/>
    </source>
</evidence>
<dbReference type="InterPro" id="IPR055152">
    <property type="entry name" value="Transketolase-like_C_2"/>
</dbReference>
<name>A0A498RAX5_9FIRM</name>
<comment type="function">
    <text evidence="4 20">Catalyzes the transfer of a two-carbon ketol group from a ketose donor to an aldose acceptor, via a covalent intermediate with the cofactor thiamine pyrophosphate.</text>
</comment>
<protein>
    <recommendedName>
        <fullName evidence="7 14">Transketolase</fullName>
        <ecNumber evidence="7 14">2.2.1.1</ecNumber>
    </recommendedName>
</protein>
<dbReference type="SUPFAM" id="SSF52518">
    <property type="entry name" value="Thiamin diphosphate-binding fold (THDP-binding)"/>
    <property type="match status" value="2"/>
</dbReference>
<feature type="domain" description="Transketolase-like pyrimidine-binding" evidence="21">
    <location>
        <begin position="355"/>
        <end position="527"/>
    </location>
</feature>
<evidence type="ECO:0000256" key="7">
    <source>
        <dbReference type="ARBA" id="ARBA00013152"/>
    </source>
</evidence>
<evidence type="ECO:0000256" key="4">
    <source>
        <dbReference type="ARBA" id="ARBA00002931"/>
    </source>
</evidence>
<feature type="binding site" evidence="18">
    <location>
        <position position="157"/>
    </location>
    <ligand>
        <name>Mg(2+)</name>
        <dbReference type="ChEBI" id="CHEBI:18420"/>
    </ligand>
</feature>
<comment type="cofactor">
    <cofactor evidence="20">
        <name>Mg(2+)</name>
        <dbReference type="ChEBI" id="CHEBI:18420"/>
    </cofactor>
    <cofactor evidence="20">
        <name>Ca(2+)</name>
        <dbReference type="ChEBI" id="CHEBI:29108"/>
    </cofactor>
    <cofactor evidence="20">
        <name>Mn(2+)</name>
        <dbReference type="ChEBI" id="CHEBI:29035"/>
    </cofactor>
    <cofactor evidence="20">
        <name>Co(2+)</name>
        <dbReference type="ChEBI" id="CHEBI:48828"/>
    </cofactor>
    <text evidence="20">Binds 1 Mg(2+) ion per subunit. Can also utilize other divalent metal cations, such as Ca(2+), Mn(2+) and Co(2+).</text>
</comment>
<evidence type="ECO:0000313" key="22">
    <source>
        <dbReference type="EMBL" id="VBB07283.1"/>
    </source>
</evidence>
<feature type="binding site" evidence="17">
    <location>
        <position position="187"/>
    </location>
    <ligand>
        <name>thiamine diphosphate</name>
        <dbReference type="ChEBI" id="CHEBI:58937"/>
    </ligand>
</feature>
<dbReference type="InterPro" id="IPR020826">
    <property type="entry name" value="Transketolase_BS"/>
</dbReference>
<evidence type="ECO:0000256" key="19">
    <source>
        <dbReference type="PIRSR" id="PIRSR605478-5"/>
    </source>
</evidence>
<feature type="binding site" evidence="16">
    <location>
        <position position="521"/>
    </location>
    <ligand>
        <name>substrate</name>
    </ligand>
</feature>
<dbReference type="EMBL" id="UPPP01000072">
    <property type="protein sequence ID" value="VBB07283.1"/>
    <property type="molecule type" value="Genomic_DNA"/>
</dbReference>
<reference evidence="22 23" key="1">
    <citation type="submission" date="2018-06" db="EMBL/GenBank/DDBJ databases">
        <authorList>
            <person name="Strepis N."/>
        </authorList>
    </citation>
    <scope>NUCLEOTIDE SEQUENCE [LARGE SCALE GENOMIC DNA]</scope>
    <source>
        <strain evidence="22">LUCI</strain>
    </source>
</reference>
<keyword evidence="23" id="KW-1185">Reference proteome</keyword>
<dbReference type="FunFam" id="3.40.50.920:FF:000003">
    <property type="entry name" value="Transketolase"/>
    <property type="match status" value="1"/>
</dbReference>
<dbReference type="RefSeq" id="WP_122628216.1">
    <property type="nucleotide sequence ID" value="NZ_UPPP01000072.1"/>
</dbReference>
<evidence type="ECO:0000256" key="9">
    <source>
        <dbReference type="ARBA" id="ARBA00022723"/>
    </source>
</evidence>
<feature type="binding site" evidence="16">
    <location>
        <position position="263"/>
    </location>
    <ligand>
        <name>substrate</name>
    </ligand>
</feature>
<evidence type="ECO:0000256" key="20">
    <source>
        <dbReference type="RuleBase" id="RU004996"/>
    </source>
</evidence>
<feature type="binding site" evidence="18">
    <location>
        <position position="187"/>
    </location>
    <ligand>
        <name>Mg(2+)</name>
        <dbReference type="ChEBI" id="CHEBI:18420"/>
    </ligand>
</feature>
<organism evidence="22 23">
    <name type="scientific">Lucifera butyrica</name>
    <dbReference type="NCBI Taxonomy" id="1351585"/>
    <lineage>
        <taxon>Bacteria</taxon>
        <taxon>Bacillati</taxon>
        <taxon>Bacillota</taxon>
        <taxon>Negativicutes</taxon>
        <taxon>Veillonellales</taxon>
        <taxon>Veillonellaceae</taxon>
        <taxon>Lucifera</taxon>
    </lineage>
</organism>
<feature type="active site" description="Proton donor" evidence="15">
    <location>
        <position position="412"/>
    </location>
</feature>
<comment type="cofactor">
    <cofactor evidence="1">
        <name>Ca(2+)</name>
        <dbReference type="ChEBI" id="CHEBI:29108"/>
    </cofactor>
</comment>
<dbReference type="PANTHER" id="PTHR43522">
    <property type="entry name" value="TRANSKETOLASE"/>
    <property type="match status" value="1"/>
</dbReference>
<proteinExistence type="inferred from homology"/>
<keyword evidence="11 18" id="KW-0460">Magnesium</keyword>
<dbReference type="SUPFAM" id="SSF52922">
    <property type="entry name" value="TK C-terminal domain-like"/>
    <property type="match status" value="1"/>
</dbReference>
<dbReference type="InterPro" id="IPR033247">
    <property type="entry name" value="Transketolase_fam"/>
</dbReference>
<comment type="similarity">
    <text evidence="5 20">Belongs to the transketolase family.</text>
</comment>
<accession>A0A498RAX5</accession>
<dbReference type="OrthoDB" id="8732661at2"/>
<comment type="catalytic activity">
    <reaction evidence="13 20">
        <text>D-sedoheptulose 7-phosphate + D-glyceraldehyde 3-phosphate = aldehydo-D-ribose 5-phosphate + D-xylulose 5-phosphate</text>
        <dbReference type="Rhea" id="RHEA:10508"/>
        <dbReference type="ChEBI" id="CHEBI:57483"/>
        <dbReference type="ChEBI" id="CHEBI:57737"/>
        <dbReference type="ChEBI" id="CHEBI:58273"/>
        <dbReference type="ChEBI" id="CHEBI:59776"/>
        <dbReference type="EC" id="2.2.1.1"/>
    </reaction>
</comment>
<comment type="subunit">
    <text evidence="6 20">Homodimer.</text>
</comment>
<dbReference type="Proteomes" id="UP000277811">
    <property type="component" value="Unassembled WGS sequence"/>
</dbReference>
<feature type="binding site" evidence="17">
    <location>
        <position position="438"/>
    </location>
    <ligand>
        <name>thiamine diphosphate</name>
        <dbReference type="ChEBI" id="CHEBI:58937"/>
    </ligand>
</feature>
<dbReference type="GO" id="GO:0004802">
    <property type="term" value="F:transketolase activity"/>
    <property type="evidence" value="ECO:0007669"/>
    <property type="project" value="UniProtKB-UniRule"/>
</dbReference>
<evidence type="ECO:0000259" key="21">
    <source>
        <dbReference type="SMART" id="SM00861"/>
    </source>
</evidence>
<evidence type="ECO:0000256" key="15">
    <source>
        <dbReference type="PIRSR" id="PIRSR605478-1"/>
    </source>
</evidence>
<feature type="binding site" evidence="17">
    <location>
        <begin position="116"/>
        <end position="118"/>
    </location>
    <ligand>
        <name>thiamine diphosphate</name>
        <dbReference type="ChEBI" id="CHEBI:58937"/>
    </ligand>
</feature>
<evidence type="ECO:0000313" key="23">
    <source>
        <dbReference type="Proteomes" id="UP000277811"/>
    </source>
</evidence>
<dbReference type="PROSITE" id="PS00802">
    <property type="entry name" value="TRANSKETOLASE_2"/>
    <property type="match status" value="1"/>
</dbReference>
<evidence type="ECO:0000256" key="18">
    <source>
        <dbReference type="PIRSR" id="PIRSR605478-4"/>
    </source>
</evidence>
<feature type="binding site" evidence="16">
    <location>
        <position position="385"/>
    </location>
    <ligand>
        <name>substrate</name>
    </ligand>
</feature>
<dbReference type="FunFam" id="3.40.50.970:FF:000045">
    <property type="entry name" value="Transketolase"/>
    <property type="match status" value="1"/>
</dbReference>
<dbReference type="SMART" id="SM00861">
    <property type="entry name" value="Transket_pyr"/>
    <property type="match status" value="1"/>
</dbReference>
<dbReference type="InterPro" id="IPR009014">
    <property type="entry name" value="Transketo_C/PFOR_II"/>
</dbReference>
<keyword evidence="8 20" id="KW-0808">Transferase</keyword>
<evidence type="ECO:0000256" key="8">
    <source>
        <dbReference type="ARBA" id="ARBA00022679"/>
    </source>
</evidence>
<dbReference type="Gene3D" id="3.40.50.920">
    <property type="match status" value="1"/>
</dbReference>